<evidence type="ECO:0000256" key="12">
    <source>
        <dbReference type="SAM" id="MobiDB-lite"/>
    </source>
</evidence>
<dbReference type="PANTHER" id="PTHR42918:SF15">
    <property type="entry name" value="LYSINE--TRNA LIGASE, CHLOROPLASTIC_MITOCHONDRIAL"/>
    <property type="match status" value="1"/>
</dbReference>
<dbReference type="InterPro" id="IPR004364">
    <property type="entry name" value="Aa-tRNA-synt_II"/>
</dbReference>
<dbReference type="InterPro" id="IPR045864">
    <property type="entry name" value="aa-tRNA-synth_II/BPL/LPL"/>
</dbReference>
<evidence type="ECO:0000256" key="4">
    <source>
        <dbReference type="ARBA" id="ARBA00022723"/>
    </source>
</evidence>
<keyword evidence="3 14" id="KW-0436">Ligase</keyword>
<evidence type="ECO:0000256" key="7">
    <source>
        <dbReference type="ARBA" id="ARBA00022917"/>
    </source>
</evidence>
<sequence>MVVSSLPASYAFGLVAAGSGAVAAAVGGRAGAANLARCCSSRLSALPTHGVGQSSPGGFDRSRRLSAFGIFAAGEGRTITAGRRISRRSKAGPLPSWTSSPSSSSAFYPNGGRIQGGGGGRARRRGLCSATSDVAAASEGGAATAAAGAAVPGAVAEKKPAKANKKKGGGGGGGKKGGKAGGGKKKGGAPAEDTPVAELRAVRIGKAEEIRAAGGNPYAYSWDVTHSSSELQKQWEGLEAGTEDEEAEVSVAGRIMARRVFGKLAFFNMQDSEGSFQLYIDKGRLGDEFKDLKTWTDAGDIVGAKGTVKRTDKGELSVYVKSWAMLSKSVLPLPDKFHGLKDTEKRYRQRHVDMMVNPAVRDVFRMRAKVTSFIRRSLDDDDFLEIETPVLQSIAGGAAAKPFATHHNVLDMPLTLRIATELHLKRLVVGGFDRVYELGRIFRNEGISTRHNPEFTSVEVYQAYADYHDMMELTERLVAGAASEVLGTTAVSGGEEEGAPPDVDLKAPWRRVTMNDLVREKIGLDFEALDMSDPAAALATARETALKAGVHKAAGLETPGYILNECFEELCEADLIQPTIVMDHPIEVSPLAKPHRTKPGYTERFEVFVQGREMANAFSELTDPVDQRNRFELQAAKKAAGDEEACDVDDDFLDALERGMPPTAGLGIGIDRLIMLLAGATSIRDVIAFPLLRAENSEGAAAAAAAAEKA</sequence>
<dbReference type="OrthoDB" id="21243at2759"/>
<reference evidence="14 15" key="1">
    <citation type="journal article" date="2010" name="Nature">
        <title>The Ectocarpus genome and the independent evolution of multicellularity in brown algae.</title>
        <authorList>
            <person name="Cock J.M."/>
            <person name="Sterck L."/>
            <person name="Rouze P."/>
            <person name="Scornet D."/>
            <person name="Allen A.E."/>
            <person name="Amoutzias G."/>
            <person name="Anthouard V."/>
            <person name="Artiguenave F."/>
            <person name="Aury J.M."/>
            <person name="Badger J.H."/>
            <person name="Beszteri B."/>
            <person name="Billiau K."/>
            <person name="Bonnet E."/>
            <person name="Bothwell J.H."/>
            <person name="Bowler C."/>
            <person name="Boyen C."/>
            <person name="Brownlee C."/>
            <person name="Carrano C.J."/>
            <person name="Charrier B."/>
            <person name="Cho G.Y."/>
            <person name="Coelho S.M."/>
            <person name="Collen J."/>
            <person name="Corre E."/>
            <person name="Da Silva C."/>
            <person name="Delage L."/>
            <person name="Delaroque N."/>
            <person name="Dittami S.M."/>
            <person name="Doulbeau S."/>
            <person name="Elias M."/>
            <person name="Farnham G."/>
            <person name="Gachon C.M."/>
            <person name="Gschloessl B."/>
            <person name="Heesch S."/>
            <person name="Jabbari K."/>
            <person name="Jubin C."/>
            <person name="Kawai H."/>
            <person name="Kimura K."/>
            <person name="Kloareg B."/>
            <person name="Kupper F.C."/>
            <person name="Lang D."/>
            <person name="Le Bail A."/>
            <person name="Leblanc C."/>
            <person name="Lerouge P."/>
            <person name="Lohr M."/>
            <person name="Lopez P.J."/>
            <person name="Martens C."/>
            <person name="Maumus F."/>
            <person name="Michel G."/>
            <person name="Miranda-Saavedra D."/>
            <person name="Morales J."/>
            <person name="Moreau H."/>
            <person name="Motomura T."/>
            <person name="Nagasato C."/>
            <person name="Napoli C.A."/>
            <person name="Nelson D.R."/>
            <person name="Nyvall-Collen P."/>
            <person name="Peters A.F."/>
            <person name="Pommier C."/>
            <person name="Potin P."/>
            <person name="Poulain J."/>
            <person name="Quesneville H."/>
            <person name="Read B."/>
            <person name="Rensing S.A."/>
            <person name="Ritter A."/>
            <person name="Rousvoal S."/>
            <person name="Samanta M."/>
            <person name="Samson G."/>
            <person name="Schroeder D.C."/>
            <person name="Segurens B."/>
            <person name="Strittmatter M."/>
            <person name="Tonon T."/>
            <person name="Tregear J.W."/>
            <person name="Valentin K."/>
            <person name="von Dassow P."/>
            <person name="Yamagishi T."/>
            <person name="Van de Peer Y."/>
            <person name="Wincker P."/>
        </authorList>
    </citation>
    <scope>NUCLEOTIDE SEQUENCE [LARGE SCALE GENOMIC DNA]</scope>
    <source>
        <strain evidence="15">Ec32 / CCAP1310/4</strain>
    </source>
</reference>
<feature type="region of interest" description="Disordered" evidence="12">
    <location>
        <begin position="85"/>
        <end position="125"/>
    </location>
</feature>
<dbReference type="NCBIfam" id="TIGR00499">
    <property type="entry name" value="lysS_bact"/>
    <property type="match status" value="1"/>
</dbReference>
<feature type="region of interest" description="Disordered" evidence="12">
    <location>
        <begin position="151"/>
        <end position="194"/>
    </location>
</feature>
<dbReference type="FunFam" id="2.40.50.140:FF:000024">
    <property type="entry name" value="Lysine--tRNA ligase"/>
    <property type="match status" value="1"/>
</dbReference>
<dbReference type="EMBL" id="FN648752">
    <property type="protein sequence ID" value="CBJ27015.1"/>
    <property type="molecule type" value="Genomic_DNA"/>
</dbReference>
<dbReference type="InterPro" id="IPR006195">
    <property type="entry name" value="aa-tRNA-synth_II"/>
</dbReference>
<evidence type="ECO:0000256" key="10">
    <source>
        <dbReference type="ARBA" id="ARBA00048573"/>
    </source>
</evidence>
<protein>
    <recommendedName>
        <fullName evidence="2 11">Lysine--tRNA ligase</fullName>
        <ecNumber evidence="2 11">6.1.1.6</ecNumber>
    </recommendedName>
    <alternativeName>
        <fullName evidence="9 11">Lysyl-tRNA synthetase</fullName>
    </alternativeName>
</protein>
<keyword evidence="6" id="KW-0067">ATP-binding</keyword>
<accession>D7G3Y0</accession>
<dbReference type="EMBL" id="FN649758">
    <property type="protein sequence ID" value="CBJ27015.1"/>
    <property type="molecule type" value="Genomic_DNA"/>
</dbReference>
<evidence type="ECO:0000256" key="3">
    <source>
        <dbReference type="ARBA" id="ARBA00022598"/>
    </source>
</evidence>
<dbReference type="OMA" id="WESTHHA"/>
<dbReference type="InParanoid" id="D7G3Y0"/>
<dbReference type="GO" id="GO:0006430">
    <property type="term" value="P:lysyl-tRNA aminoacylation"/>
    <property type="evidence" value="ECO:0007669"/>
    <property type="project" value="InterPro"/>
</dbReference>
<dbReference type="Gene3D" id="3.30.930.10">
    <property type="entry name" value="Bira Bifunctional Protein, Domain 2"/>
    <property type="match status" value="1"/>
</dbReference>
<dbReference type="CDD" id="cd00775">
    <property type="entry name" value="LysRS_core"/>
    <property type="match status" value="1"/>
</dbReference>
<dbReference type="InterPro" id="IPR044136">
    <property type="entry name" value="Lys-tRNA-ligase_II_N"/>
</dbReference>
<dbReference type="PANTHER" id="PTHR42918">
    <property type="entry name" value="LYSYL-TRNA SYNTHETASE"/>
    <property type="match status" value="1"/>
</dbReference>
<dbReference type="EC" id="6.1.1.6" evidence="2 11"/>
<dbReference type="Gene3D" id="2.40.50.140">
    <property type="entry name" value="Nucleic acid-binding proteins"/>
    <property type="match status" value="1"/>
</dbReference>
<comment type="similarity">
    <text evidence="1">Belongs to the class-II aminoacyl-tRNA synthetase family.</text>
</comment>
<dbReference type="GO" id="GO:0004824">
    <property type="term" value="F:lysine-tRNA ligase activity"/>
    <property type="evidence" value="ECO:0007669"/>
    <property type="project" value="UniProtKB-EC"/>
</dbReference>
<dbReference type="Pfam" id="PF01336">
    <property type="entry name" value="tRNA_anti-codon"/>
    <property type="match status" value="1"/>
</dbReference>
<dbReference type="InterPro" id="IPR004365">
    <property type="entry name" value="NA-bd_OB_tRNA"/>
</dbReference>
<dbReference type="NCBIfam" id="NF001756">
    <property type="entry name" value="PRK00484.1"/>
    <property type="match status" value="1"/>
</dbReference>
<dbReference type="eggNOG" id="KOG1885">
    <property type="taxonomic scope" value="Eukaryota"/>
</dbReference>
<evidence type="ECO:0000256" key="1">
    <source>
        <dbReference type="ARBA" id="ARBA00008226"/>
    </source>
</evidence>
<dbReference type="GO" id="GO:0046872">
    <property type="term" value="F:metal ion binding"/>
    <property type="evidence" value="ECO:0007669"/>
    <property type="project" value="UniProtKB-KW"/>
</dbReference>
<keyword evidence="7" id="KW-0648">Protein biosynthesis</keyword>
<dbReference type="PROSITE" id="PS50862">
    <property type="entry name" value="AA_TRNA_LIGASE_II"/>
    <property type="match status" value="1"/>
</dbReference>
<dbReference type="PRINTS" id="PR00982">
    <property type="entry name" value="TRNASYNTHLYS"/>
</dbReference>
<comment type="catalytic activity">
    <reaction evidence="10 11">
        <text>tRNA(Lys) + L-lysine + ATP = L-lysyl-tRNA(Lys) + AMP + diphosphate</text>
        <dbReference type="Rhea" id="RHEA:20792"/>
        <dbReference type="Rhea" id="RHEA-COMP:9696"/>
        <dbReference type="Rhea" id="RHEA-COMP:9697"/>
        <dbReference type="ChEBI" id="CHEBI:30616"/>
        <dbReference type="ChEBI" id="CHEBI:32551"/>
        <dbReference type="ChEBI" id="CHEBI:33019"/>
        <dbReference type="ChEBI" id="CHEBI:78442"/>
        <dbReference type="ChEBI" id="CHEBI:78529"/>
        <dbReference type="ChEBI" id="CHEBI:456215"/>
        <dbReference type="EC" id="6.1.1.6"/>
    </reaction>
</comment>
<keyword evidence="5" id="KW-0547">Nucleotide-binding</keyword>
<name>D7G3Y0_ECTSI</name>
<dbReference type="CDD" id="cd04322">
    <property type="entry name" value="LysRS_N"/>
    <property type="match status" value="1"/>
</dbReference>
<dbReference type="Proteomes" id="UP000002630">
    <property type="component" value="Linkage Group LG33"/>
</dbReference>
<dbReference type="GO" id="GO:0005829">
    <property type="term" value="C:cytosol"/>
    <property type="evidence" value="ECO:0007669"/>
    <property type="project" value="TreeGrafter"/>
</dbReference>
<feature type="compositionally biased region" description="Basic residues" evidence="12">
    <location>
        <begin position="176"/>
        <end position="187"/>
    </location>
</feature>
<feature type="compositionally biased region" description="Low complexity" evidence="12">
    <location>
        <begin position="93"/>
        <end position="105"/>
    </location>
</feature>
<evidence type="ECO:0000256" key="6">
    <source>
        <dbReference type="ARBA" id="ARBA00022840"/>
    </source>
</evidence>
<evidence type="ECO:0000313" key="14">
    <source>
        <dbReference type="EMBL" id="CBJ27015.1"/>
    </source>
</evidence>
<keyword evidence="4" id="KW-0479">Metal-binding</keyword>
<organism evidence="14 15">
    <name type="scientific">Ectocarpus siliculosus</name>
    <name type="common">Brown alga</name>
    <name type="synonym">Conferva siliculosa</name>
    <dbReference type="NCBI Taxonomy" id="2880"/>
    <lineage>
        <taxon>Eukaryota</taxon>
        <taxon>Sar</taxon>
        <taxon>Stramenopiles</taxon>
        <taxon>Ochrophyta</taxon>
        <taxon>PX clade</taxon>
        <taxon>Phaeophyceae</taxon>
        <taxon>Ectocarpales</taxon>
        <taxon>Ectocarpaceae</taxon>
        <taxon>Ectocarpus</taxon>
    </lineage>
</organism>
<evidence type="ECO:0000313" key="15">
    <source>
        <dbReference type="Proteomes" id="UP000002630"/>
    </source>
</evidence>
<gene>
    <name evidence="14" type="primary">LysRS</name>
    <name evidence="14" type="ORF">Esi_0054_0006</name>
</gene>
<evidence type="ECO:0000256" key="2">
    <source>
        <dbReference type="ARBA" id="ARBA00013166"/>
    </source>
</evidence>
<dbReference type="Pfam" id="PF00152">
    <property type="entry name" value="tRNA-synt_2"/>
    <property type="match status" value="1"/>
</dbReference>
<evidence type="ECO:0000256" key="11">
    <source>
        <dbReference type="RuleBase" id="RU003748"/>
    </source>
</evidence>
<feature type="domain" description="Aminoacyl-transfer RNA synthetases class-II family profile" evidence="13">
    <location>
        <begin position="364"/>
        <end position="690"/>
    </location>
</feature>
<dbReference type="GO" id="GO:0005524">
    <property type="term" value="F:ATP binding"/>
    <property type="evidence" value="ECO:0007669"/>
    <property type="project" value="UniProtKB-KW"/>
</dbReference>
<evidence type="ECO:0000259" key="13">
    <source>
        <dbReference type="PROSITE" id="PS50862"/>
    </source>
</evidence>
<dbReference type="SUPFAM" id="SSF55681">
    <property type="entry name" value="Class II aaRS and biotin synthetases"/>
    <property type="match status" value="1"/>
</dbReference>
<keyword evidence="8" id="KW-0030">Aminoacyl-tRNA synthetase</keyword>
<dbReference type="InterPro" id="IPR018149">
    <property type="entry name" value="Lys-tRNA-synth_II_C"/>
</dbReference>
<dbReference type="InterPro" id="IPR012340">
    <property type="entry name" value="NA-bd_OB-fold"/>
</dbReference>
<proteinExistence type="inferred from homology"/>
<dbReference type="GO" id="GO:0000049">
    <property type="term" value="F:tRNA binding"/>
    <property type="evidence" value="ECO:0007669"/>
    <property type="project" value="TreeGrafter"/>
</dbReference>
<dbReference type="HAMAP" id="MF_00252">
    <property type="entry name" value="Lys_tRNA_synth_class2"/>
    <property type="match status" value="1"/>
</dbReference>
<dbReference type="AlphaFoldDB" id="D7G3Y0"/>
<keyword evidence="15" id="KW-1185">Reference proteome</keyword>
<dbReference type="SUPFAM" id="SSF50249">
    <property type="entry name" value="Nucleic acid-binding proteins"/>
    <property type="match status" value="1"/>
</dbReference>
<dbReference type="InterPro" id="IPR002313">
    <property type="entry name" value="Lys-tRNA-ligase_II"/>
</dbReference>
<evidence type="ECO:0000256" key="9">
    <source>
        <dbReference type="ARBA" id="ARBA00030563"/>
    </source>
</evidence>
<evidence type="ECO:0000256" key="5">
    <source>
        <dbReference type="ARBA" id="ARBA00022741"/>
    </source>
</evidence>
<evidence type="ECO:0000256" key="8">
    <source>
        <dbReference type="ARBA" id="ARBA00023146"/>
    </source>
</evidence>
<dbReference type="STRING" id="2880.D7G3Y0"/>